<comment type="cofactor">
    <cofactor evidence="2 10">
        <name>Ca(2+)</name>
        <dbReference type="ChEBI" id="CHEBI:29108"/>
    </cofactor>
</comment>
<feature type="chain" id="PRO_5042672919" description="Pectate lyase" evidence="10">
    <location>
        <begin position="28"/>
        <end position="224"/>
    </location>
</feature>
<evidence type="ECO:0000256" key="4">
    <source>
        <dbReference type="ARBA" id="ARBA00006463"/>
    </source>
</evidence>
<name>A0AAP3FS01_BACVA</name>
<organism evidence="11 12">
    <name type="scientific">Bacillus vallismortis</name>
    <dbReference type="NCBI Taxonomy" id="72361"/>
    <lineage>
        <taxon>Bacteria</taxon>
        <taxon>Bacillati</taxon>
        <taxon>Bacillota</taxon>
        <taxon>Bacilli</taxon>
        <taxon>Bacillales</taxon>
        <taxon>Bacillaceae</taxon>
        <taxon>Bacillus</taxon>
    </lineage>
</organism>
<keyword evidence="9 10" id="KW-0456">Lyase</keyword>
<dbReference type="EC" id="4.2.2.2" evidence="5 10"/>
<evidence type="ECO:0000256" key="10">
    <source>
        <dbReference type="RuleBase" id="RU367009"/>
    </source>
</evidence>
<evidence type="ECO:0000256" key="8">
    <source>
        <dbReference type="ARBA" id="ARBA00022837"/>
    </source>
</evidence>
<gene>
    <name evidence="11" type="primary">pelC</name>
    <name evidence="11" type="ORF">MOC71_04455</name>
</gene>
<dbReference type="InterPro" id="IPR011050">
    <property type="entry name" value="Pectin_lyase_fold/virulence"/>
</dbReference>
<evidence type="ECO:0000256" key="5">
    <source>
        <dbReference type="ARBA" id="ARBA00012272"/>
    </source>
</evidence>
<keyword evidence="8 10" id="KW-0106">Calcium</keyword>
<dbReference type="PANTHER" id="PTHR33407:SF9">
    <property type="entry name" value="PECTATE LYASE F-RELATED"/>
    <property type="match status" value="1"/>
</dbReference>
<dbReference type="SUPFAM" id="SSF51126">
    <property type="entry name" value="Pectin lyase-like"/>
    <property type="match status" value="1"/>
</dbReference>
<keyword evidence="6 10" id="KW-0964">Secreted</keyword>
<comment type="subcellular location">
    <subcellularLocation>
        <location evidence="3 10">Secreted</location>
    </subcellularLocation>
</comment>
<evidence type="ECO:0000256" key="9">
    <source>
        <dbReference type="ARBA" id="ARBA00023239"/>
    </source>
</evidence>
<dbReference type="AlphaFoldDB" id="A0AAP3FS01"/>
<dbReference type="GO" id="GO:0030570">
    <property type="term" value="F:pectate lyase activity"/>
    <property type="evidence" value="ECO:0007669"/>
    <property type="project" value="UniProtKB-UniRule"/>
</dbReference>
<evidence type="ECO:0000256" key="3">
    <source>
        <dbReference type="ARBA" id="ARBA00004613"/>
    </source>
</evidence>
<proteinExistence type="inferred from homology"/>
<dbReference type="Pfam" id="PF03211">
    <property type="entry name" value="Pectate_lyase"/>
    <property type="match status" value="1"/>
</dbReference>
<dbReference type="InterPro" id="IPR004898">
    <property type="entry name" value="Pectate_lyase_PlyH/PlyE-like"/>
</dbReference>
<dbReference type="Gene3D" id="2.160.20.10">
    <property type="entry name" value="Single-stranded right-handed beta-helix, Pectin lyase-like"/>
    <property type="match status" value="1"/>
</dbReference>
<dbReference type="EMBL" id="JALAOH010000008">
    <property type="protein sequence ID" value="MCY8316011.1"/>
    <property type="molecule type" value="Genomic_DNA"/>
</dbReference>
<comment type="catalytic activity">
    <reaction evidence="1 10">
        <text>Eliminative cleavage of (1-&gt;4)-alpha-D-galacturonan to give oligosaccharides with 4-deoxy-alpha-D-galact-4-enuronosyl groups at their non-reducing ends.</text>
        <dbReference type="EC" id="4.2.2.2"/>
    </reaction>
</comment>
<dbReference type="GO" id="GO:0005576">
    <property type="term" value="C:extracellular region"/>
    <property type="evidence" value="ECO:0007669"/>
    <property type="project" value="UniProtKB-SubCell"/>
</dbReference>
<protein>
    <recommendedName>
        <fullName evidence="5 10">Pectate lyase</fullName>
        <ecNumber evidence="5 10">4.2.2.2</ecNumber>
    </recommendedName>
</protein>
<keyword evidence="7 10" id="KW-0732">Signal</keyword>
<reference evidence="11" key="1">
    <citation type="submission" date="2022-02" db="EMBL/GenBank/DDBJ databases">
        <title>Crop Bioprotection Bacillus Genome Sequencing.</title>
        <authorList>
            <person name="Dunlap C."/>
        </authorList>
    </citation>
    <scope>NUCLEOTIDE SEQUENCE</scope>
    <source>
        <strain evidence="11">98-1</strain>
    </source>
</reference>
<dbReference type="Proteomes" id="UP001067121">
    <property type="component" value="Unassembled WGS sequence"/>
</dbReference>
<sequence>MKKIVSILFMFSLVIGFSQFQSSTVFAADKVVHETIIVPKNTTYDGKGQRFVAGKELGDGSQSENQKPVFRVEDGATLKNVVLGAPAADGVHTYGNVNIQNVKWEDVGEDALTVKKEGKVTIDGGSAQKASDKIFQINKASTFTVKNFTADNGSKFIRQLGGSTFHVDVIIDKCTITNVKEAIFRTDSKTSTVRMTNTRYSNVGQKWIGVQHIYENNKQYSILI</sequence>
<dbReference type="RefSeq" id="WP_268532245.1">
    <property type="nucleotide sequence ID" value="NZ_JALAKO010000002.1"/>
</dbReference>
<evidence type="ECO:0000256" key="1">
    <source>
        <dbReference type="ARBA" id="ARBA00000695"/>
    </source>
</evidence>
<evidence type="ECO:0000256" key="2">
    <source>
        <dbReference type="ARBA" id="ARBA00001913"/>
    </source>
</evidence>
<evidence type="ECO:0000256" key="7">
    <source>
        <dbReference type="ARBA" id="ARBA00022729"/>
    </source>
</evidence>
<evidence type="ECO:0000313" key="12">
    <source>
        <dbReference type="Proteomes" id="UP001067121"/>
    </source>
</evidence>
<evidence type="ECO:0000313" key="11">
    <source>
        <dbReference type="EMBL" id="MCY8316011.1"/>
    </source>
</evidence>
<feature type="signal peptide" evidence="10">
    <location>
        <begin position="1"/>
        <end position="27"/>
    </location>
</feature>
<comment type="function">
    <text evidence="10">Catalyzes the depolymerization of both polygalacturonate and pectins of methyl esterification degree from 22 to 89%, with an endo mode of action. In contrast to the majority of pectate lyases, displays high activity on highly methylated pectins.</text>
</comment>
<accession>A0AAP3FS01</accession>
<evidence type="ECO:0000256" key="6">
    <source>
        <dbReference type="ARBA" id="ARBA00022525"/>
    </source>
</evidence>
<comment type="caution">
    <text evidence="11">The sequence shown here is derived from an EMBL/GenBank/DDBJ whole genome shotgun (WGS) entry which is preliminary data.</text>
</comment>
<comment type="similarity">
    <text evidence="4 10">Belongs to the polysaccharide lyase 3 family.</text>
</comment>
<dbReference type="PANTHER" id="PTHR33407">
    <property type="entry name" value="PECTATE LYASE F-RELATED"/>
    <property type="match status" value="1"/>
</dbReference>
<dbReference type="InterPro" id="IPR012334">
    <property type="entry name" value="Pectin_lyas_fold"/>
</dbReference>